<gene>
    <name evidence="1" type="ORF">Cocul_01170</name>
</gene>
<dbReference type="AlphaFoldDB" id="A0A0Q0YPH9"/>
<evidence type="ECO:0000313" key="1">
    <source>
        <dbReference type="EMBL" id="KQB84369.1"/>
    </source>
</evidence>
<comment type="caution">
    <text evidence="1">The sequence shown here is derived from an EMBL/GenBank/DDBJ whole genome shotgun (WGS) entry which is preliminary data.</text>
</comment>
<protein>
    <submittedName>
        <fullName evidence="1">Uncharacterized protein</fullName>
    </submittedName>
</protein>
<evidence type="ECO:0000313" key="2">
    <source>
        <dbReference type="Proteomes" id="UP000050517"/>
    </source>
</evidence>
<dbReference type="Proteomes" id="UP000050517">
    <property type="component" value="Unassembled WGS sequence"/>
</dbReference>
<reference evidence="1 2" key="1">
    <citation type="submission" date="2015-10" db="EMBL/GenBank/DDBJ databases">
        <title>Corynebacteirum lowii and Corynebacterium oculi species nova, derived from human clinical disease and and emended description of Corynebacterium mastiditis.</title>
        <authorList>
            <person name="Bernard K."/>
            <person name="Pacheco A.L."/>
            <person name="Mcdougall C."/>
            <person name="Burtx T."/>
            <person name="Weibe D."/>
            <person name="Tyler S."/>
            <person name="Olson A.B."/>
            <person name="Cnockaert M."/>
            <person name="Eguchi H."/>
            <person name="Kuwahara T."/>
            <person name="Nakayama-Imaohji H."/>
            <person name="Boudewijins M."/>
            <person name="Van Hoecke F."/>
            <person name="Bernier A.-M."/>
            <person name="Vandamme P."/>
        </authorList>
    </citation>
    <scope>NUCLEOTIDE SEQUENCE [LARGE SCALE GENOMIC DNA]</scope>
    <source>
        <strain evidence="1 2">NML 130210</strain>
    </source>
</reference>
<keyword evidence="2" id="KW-1185">Reference proteome</keyword>
<dbReference type="EMBL" id="LKST01000002">
    <property type="protein sequence ID" value="KQB84369.1"/>
    <property type="molecule type" value="Genomic_DNA"/>
</dbReference>
<name>A0A0Q0YPH9_9CORY</name>
<organism evidence="1 2">
    <name type="scientific">Corynebacterium oculi</name>
    <dbReference type="NCBI Taxonomy" id="1544416"/>
    <lineage>
        <taxon>Bacteria</taxon>
        <taxon>Bacillati</taxon>
        <taxon>Actinomycetota</taxon>
        <taxon>Actinomycetes</taxon>
        <taxon>Mycobacteriales</taxon>
        <taxon>Corynebacteriaceae</taxon>
        <taxon>Corynebacterium</taxon>
    </lineage>
</organism>
<sequence>MFFRDAYGAAEKPAEAIYGNEQVAGEGIGPDLLGSAMSGAVPVFEYHVPEFVGEGAALPHGVESACHADKNGSSQRISHGQPVGIGFCVEYGYVMACGLLDEGDEIT</sequence>
<accession>A0A0Q0YPH9</accession>
<proteinExistence type="predicted"/>